<dbReference type="Gene3D" id="3.80.10.10">
    <property type="entry name" value="Ribonuclease Inhibitor"/>
    <property type="match status" value="2"/>
</dbReference>
<dbReference type="FunFam" id="3.80.10.10:FF:000166">
    <property type="entry name" value="Dynein assembly factor 1, axonemal"/>
    <property type="match status" value="1"/>
</dbReference>
<dbReference type="PANTHER" id="PTHR45973">
    <property type="entry name" value="PROTEIN PHOSPHATASE 1 REGULATORY SUBUNIT SDS22-RELATED"/>
    <property type="match status" value="1"/>
</dbReference>
<dbReference type="GO" id="GO:0005930">
    <property type="term" value="C:axoneme"/>
    <property type="evidence" value="ECO:0007669"/>
    <property type="project" value="TreeGrafter"/>
</dbReference>
<evidence type="ECO:0000256" key="6">
    <source>
        <dbReference type="ARBA" id="ARBA00023069"/>
    </source>
</evidence>
<dbReference type="SMART" id="SM00365">
    <property type="entry name" value="LRR_SD22"/>
    <property type="match status" value="4"/>
</dbReference>
<dbReference type="GO" id="GO:0070840">
    <property type="term" value="F:dynein complex binding"/>
    <property type="evidence" value="ECO:0007669"/>
    <property type="project" value="TreeGrafter"/>
</dbReference>
<dbReference type="Pfam" id="PF14580">
    <property type="entry name" value="LRR_9"/>
    <property type="match status" value="1"/>
</dbReference>
<keyword evidence="5" id="KW-0677">Repeat</keyword>
<dbReference type="PANTHER" id="PTHR45973:SF9">
    <property type="entry name" value="LEUCINE-RICH REPEAT-CONTAINING PROTEIN 46"/>
    <property type="match status" value="1"/>
</dbReference>
<sequence>MFTNCFWRDNHDERIKAEAKLFARVEEKEEDHNPRMTKDSLRKICKDTKLYMTPGLNDVLYLHFKGYTVIENLEEYTGLRCIWLENNGIGKIENLTAQTEMRSLYLHYNLVRVIENLGHMQMLDTINLSHNFIEKLENLSCLPNLRTLHMSHNKLCKVADIEHLKECPKLSIVDVSHNHLQEEEIIHVFGEMEELRVLTLSRNPCVSKIKNYRRILINLCKNLKHLDDYPVFDKDRKCAEAWFVGGIEAERDMRDRLNKEEQDRMRASVMAIMSLSRHRYEADEQNERNLEREQRRALGLQDSVDSEGGSSVKINF</sequence>
<evidence type="ECO:0000256" key="9">
    <source>
        <dbReference type="SAM" id="MobiDB-lite"/>
    </source>
</evidence>
<dbReference type="PROSITE" id="PS51450">
    <property type="entry name" value="LRR"/>
    <property type="match status" value="3"/>
</dbReference>
<evidence type="ECO:0000256" key="1">
    <source>
        <dbReference type="ARBA" id="ARBA00003843"/>
    </source>
</evidence>
<evidence type="ECO:0000313" key="10">
    <source>
        <dbReference type="EMBL" id="CAG6640756.1"/>
    </source>
</evidence>
<comment type="subcellular location">
    <subcellularLocation>
        <location evidence="2">Cell projection</location>
        <location evidence="2">Cilium</location>
    </subcellularLocation>
</comment>
<keyword evidence="4" id="KW-0433">Leucine-rich repeat</keyword>
<evidence type="ECO:0000256" key="8">
    <source>
        <dbReference type="ARBA" id="ARBA00024433"/>
    </source>
</evidence>
<feature type="region of interest" description="Disordered" evidence="9">
    <location>
        <begin position="279"/>
        <end position="316"/>
    </location>
</feature>
<name>A0A8D8QZ60_9HEMI</name>
<evidence type="ECO:0000256" key="2">
    <source>
        <dbReference type="ARBA" id="ARBA00004138"/>
    </source>
</evidence>
<dbReference type="InterPro" id="IPR032675">
    <property type="entry name" value="LRR_dom_sf"/>
</dbReference>
<evidence type="ECO:0000256" key="3">
    <source>
        <dbReference type="ARBA" id="ARBA00006453"/>
    </source>
</evidence>
<accession>A0A8D8QZ60</accession>
<dbReference type="EMBL" id="HBUF01113648">
    <property type="protein sequence ID" value="CAG6640756.1"/>
    <property type="molecule type" value="Transcribed_RNA"/>
</dbReference>
<evidence type="ECO:0000256" key="7">
    <source>
        <dbReference type="ARBA" id="ARBA00023273"/>
    </source>
</evidence>
<proteinExistence type="inferred from homology"/>
<dbReference type="AlphaFoldDB" id="A0A8D8QZ60"/>
<comment type="similarity">
    <text evidence="3">Belongs to the DNAAF1 family.</text>
</comment>
<organism evidence="10">
    <name type="scientific">Cacopsylla melanoneura</name>
    <dbReference type="NCBI Taxonomy" id="428564"/>
    <lineage>
        <taxon>Eukaryota</taxon>
        <taxon>Metazoa</taxon>
        <taxon>Ecdysozoa</taxon>
        <taxon>Arthropoda</taxon>
        <taxon>Hexapoda</taxon>
        <taxon>Insecta</taxon>
        <taxon>Pterygota</taxon>
        <taxon>Neoptera</taxon>
        <taxon>Paraneoptera</taxon>
        <taxon>Hemiptera</taxon>
        <taxon>Sternorrhyncha</taxon>
        <taxon>Psylloidea</taxon>
        <taxon>Psyllidae</taxon>
        <taxon>Psyllinae</taxon>
        <taxon>Cacopsylla</taxon>
    </lineage>
</organism>
<feature type="compositionally biased region" description="Basic and acidic residues" evidence="9">
    <location>
        <begin position="279"/>
        <end position="296"/>
    </location>
</feature>
<dbReference type="InterPro" id="IPR050576">
    <property type="entry name" value="Cilia_flagella_integrity"/>
</dbReference>
<keyword evidence="7" id="KW-0966">Cell projection</keyword>
<evidence type="ECO:0000256" key="4">
    <source>
        <dbReference type="ARBA" id="ARBA00022614"/>
    </source>
</evidence>
<protein>
    <recommendedName>
        <fullName evidence="8">Dynein axonemal assembly factor 1 homolog</fullName>
    </recommendedName>
</protein>
<comment type="function">
    <text evidence="1">Cilium-specific protein required for cilia structures.</text>
</comment>
<dbReference type="GO" id="GO:0035082">
    <property type="term" value="P:axoneme assembly"/>
    <property type="evidence" value="ECO:0007669"/>
    <property type="project" value="TreeGrafter"/>
</dbReference>
<evidence type="ECO:0000256" key="5">
    <source>
        <dbReference type="ARBA" id="ARBA00022737"/>
    </source>
</evidence>
<reference evidence="10" key="1">
    <citation type="submission" date="2021-05" db="EMBL/GenBank/DDBJ databases">
        <authorList>
            <person name="Alioto T."/>
            <person name="Alioto T."/>
            <person name="Gomez Garrido J."/>
        </authorList>
    </citation>
    <scope>NUCLEOTIDE SEQUENCE</scope>
</reference>
<keyword evidence="6" id="KW-0969">Cilium</keyword>
<dbReference type="InterPro" id="IPR001611">
    <property type="entry name" value="Leu-rich_rpt"/>
</dbReference>
<dbReference type="SUPFAM" id="SSF52075">
    <property type="entry name" value="Outer arm dynein light chain 1"/>
    <property type="match status" value="1"/>
</dbReference>